<feature type="binding site" evidence="3">
    <location>
        <position position="131"/>
    </location>
    <ligand>
        <name>ATP</name>
        <dbReference type="ChEBI" id="CHEBI:30616"/>
    </ligand>
</feature>
<keyword evidence="6" id="KW-1133">Transmembrane helix</keyword>
<feature type="binding site" evidence="3">
    <location>
        <begin position="149"/>
        <end position="150"/>
    </location>
    <ligand>
        <name>ATP</name>
        <dbReference type="ChEBI" id="CHEBI:30616"/>
    </ligand>
</feature>
<accession>C4XLW5</accession>
<evidence type="ECO:0000256" key="2">
    <source>
        <dbReference type="PIRSR" id="PIRSR600829-2"/>
    </source>
</evidence>
<dbReference type="STRING" id="573370.DMR_12120"/>
<feature type="compositionally biased region" description="Basic and acidic residues" evidence="5">
    <location>
        <begin position="20"/>
        <end position="29"/>
    </location>
</feature>
<dbReference type="eggNOG" id="COG0818">
    <property type="taxonomic scope" value="Bacteria"/>
</dbReference>
<feature type="binding site" evidence="4">
    <location>
        <position position="131"/>
    </location>
    <ligand>
        <name>a divalent metal cation</name>
        <dbReference type="ChEBI" id="CHEBI:60240"/>
    </ligand>
</feature>
<keyword evidence="8" id="KW-1185">Reference proteome</keyword>
<keyword evidence="4" id="KW-0479">Metal-binding</keyword>
<keyword evidence="6" id="KW-0812">Transmembrane</keyword>
<dbReference type="InterPro" id="IPR000829">
    <property type="entry name" value="DAGK"/>
</dbReference>
<name>C4XLW5_SOLM1</name>
<keyword evidence="6" id="KW-0472">Membrane</keyword>
<evidence type="ECO:0000256" key="1">
    <source>
        <dbReference type="PIRSR" id="PIRSR600829-1"/>
    </source>
</evidence>
<feature type="transmembrane region" description="Helical" evidence="6">
    <location>
        <begin position="151"/>
        <end position="169"/>
    </location>
</feature>
<dbReference type="GO" id="GO:0008654">
    <property type="term" value="P:phospholipid biosynthetic process"/>
    <property type="evidence" value="ECO:0007669"/>
    <property type="project" value="InterPro"/>
</dbReference>
<dbReference type="Gene3D" id="1.10.287.3610">
    <property type="match status" value="1"/>
</dbReference>
<dbReference type="GO" id="GO:0046872">
    <property type="term" value="F:metal ion binding"/>
    <property type="evidence" value="ECO:0007669"/>
    <property type="project" value="UniProtKB-KW"/>
</dbReference>
<dbReference type="CDD" id="cd14263">
    <property type="entry name" value="DAGK_IM_like"/>
    <property type="match status" value="1"/>
</dbReference>
<dbReference type="Pfam" id="PF01219">
    <property type="entry name" value="DAGK_prokar"/>
    <property type="match status" value="1"/>
</dbReference>
<reference evidence="7 8" key="1">
    <citation type="journal article" date="2009" name="Genome Res.">
        <title>Whole genome sequence of Desulfovibrio magneticus strain RS-1 revealed common gene clusters in magnetotactic bacteria.</title>
        <authorList>
            <person name="Nakazawa H."/>
            <person name="Arakaki A."/>
            <person name="Narita-Yamada S."/>
            <person name="Yashiro I."/>
            <person name="Jinno K."/>
            <person name="Aoki N."/>
            <person name="Tsuruyama A."/>
            <person name="Okamura Y."/>
            <person name="Tanikawa S."/>
            <person name="Fujita N."/>
            <person name="Takeyama H."/>
            <person name="Matsunaga T."/>
        </authorList>
    </citation>
    <scope>NUCLEOTIDE SEQUENCE [LARGE SCALE GENOMIC DNA]</scope>
    <source>
        <strain evidence="8">ATCC 700980 / DSM 13731 / RS-1</strain>
    </source>
</reference>
<evidence type="ECO:0000256" key="5">
    <source>
        <dbReference type="SAM" id="MobiDB-lite"/>
    </source>
</evidence>
<dbReference type="GO" id="GO:0016020">
    <property type="term" value="C:membrane"/>
    <property type="evidence" value="ECO:0007669"/>
    <property type="project" value="InterPro"/>
</dbReference>
<proteinExistence type="predicted"/>
<protein>
    <submittedName>
        <fullName evidence="7">Hypothetical membrane protein</fullName>
    </submittedName>
</protein>
<gene>
    <name evidence="7" type="ordered locus">DMR_12120</name>
</gene>
<feature type="transmembrane region" description="Helical" evidence="6">
    <location>
        <begin position="110"/>
        <end position="130"/>
    </location>
</feature>
<dbReference type="EMBL" id="AP010904">
    <property type="protein sequence ID" value="BAH74703.1"/>
    <property type="molecule type" value="Genomic_DNA"/>
</dbReference>
<evidence type="ECO:0000313" key="8">
    <source>
        <dbReference type="Proteomes" id="UP000009071"/>
    </source>
</evidence>
<evidence type="ECO:0000256" key="6">
    <source>
        <dbReference type="SAM" id="Phobius"/>
    </source>
</evidence>
<dbReference type="Proteomes" id="UP000009071">
    <property type="component" value="Chromosome"/>
</dbReference>
<comment type="cofactor">
    <cofactor evidence="4">
        <name>Mg(2+)</name>
        <dbReference type="ChEBI" id="CHEBI:18420"/>
    </cofactor>
    <text evidence="4">Mn(2+), Zn(2+), Cd(2+) and Co(2+) support activity to lesser extents.</text>
</comment>
<feature type="region of interest" description="Disordered" evidence="5">
    <location>
        <begin position="14"/>
        <end position="46"/>
    </location>
</feature>
<evidence type="ECO:0000313" key="7">
    <source>
        <dbReference type="EMBL" id="BAH74703.1"/>
    </source>
</evidence>
<evidence type="ECO:0000256" key="3">
    <source>
        <dbReference type="PIRSR" id="PIRSR600829-3"/>
    </source>
</evidence>
<sequence length="181" mass="19611">MHWATWQGLRAHVKRKPGRARRDCSDLPGRRGSGSRGGESAPCAGRHEGEAMRNKFLGTGEPGWHPVRKVRVVLSGLRFAVLYDGSVAWKVVVSTVVLALFGATGHWRDFLLMLVATGQMLAAELLNSAVEGVCDFLVSQEDRRIKAIKDMAAAAAGIAILFWGLVLVWEAGRLVGAWPGP</sequence>
<organism evidence="7 8">
    <name type="scientific">Solidesulfovibrio magneticus (strain ATCC 700980 / DSM 13731 / RS-1)</name>
    <name type="common">Desulfovibrio magneticus</name>
    <dbReference type="NCBI Taxonomy" id="573370"/>
    <lineage>
        <taxon>Bacteria</taxon>
        <taxon>Pseudomonadati</taxon>
        <taxon>Thermodesulfobacteriota</taxon>
        <taxon>Desulfovibrionia</taxon>
        <taxon>Desulfovibrionales</taxon>
        <taxon>Desulfovibrionaceae</taxon>
        <taxon>Solidesulfovibrio</taxon>
    </lineage>
</organism>
<dbReference type="InterPro" id="IPR036945">
    <property type="entry name" value="DAGK_sf"/>
</dbReference>
<evidence type="ECO:0000256" key="4">
    <source>
        <dbReference type="PIRSR" id="PIRSR600829-4"/>
    </source>
</evidence>
<feature type="binding site" evidence="2">
    <location>
        <position position="124"/>
    </location>
    <ligand>
        <name>substrate</name>
    </ligand>
</feature>
<dbReference type="GO" id="GO:0005524">
    <property type="term" value="F:ATP binding"/>
    <property type="evidence" value="ECO:0007669"/>
    <property type="project" value="UniProtKB-KW"/>
</dbReference>
<dbReference type="KEGG" id="dma:DMR_12120"/>
<dbReference type="GO" id="GO:0016301">
    <property type="term" value="F:kinase activity"/>
    <property type="evidence" value="ECO:0007669"/>
    <property type="project" value="InterPro"/>
</dbReference>
<dbReference type="AlphaFoldDB" id="C4XLW5"/>
<keyword evidence="3" id="KW-0547">Nucleotide-binding</keyword>
<feature type="active site" description="Proton acceptor" evidence="1">
    <location>
        <position position="124"/>
    </location>
</feature>
<keyword evidence="4" id="KW-0460">Magnesium</keyword>
<dbReference type="HOGENOM" id="CLU_112343_1_0_7"/>
<keyword evidence="3" id="KW-0067">ATP-binding</keyword>
<feature type="transmembrane region" description="Helical" evidence="6">
    <location>
        <begin position="87"/>
        <end position="104"/>
    </location>
</feature>